<gene>
    <name evidence="2" type="ORF">FRX48_09401</name>
</gene>
<organism evidence="2 3">
    <name type="scientific">Lasallia pustulata</name>
    <dbReference type="NCBI Taxonomy" id="136370"/>
    <lineage>
        <taxon>Eukaryota</taxon>
        <taxon>Fungi</taxon>
        <taxon>Dikarya</taxon>
        <taxon>Ascomycota</taxon>
        <taxon>Pezizomycotina</taxon>
        <taxon>Lecanoromycetes</taxon>
        <taxon>OSLEUM clade</taxon>
        <taxon>Umbilicariomycetidae</taxon>
        <taxon>Umbilicariales</taxon>
        <taxon>Umbilicariaceae</taxon>
        <taxon>Lasallia</taxon>
    </lineage>
</organism>
<dbReference type="EMBL" id="VXIT01000023">
    <property type="protein sequence ID" value="KAA6406678.1"/>
    <property type="molecule type" value="Genomic_DNA"/>
</dbReference>
<name>A0A5M8PCL5_9LECA</name>
<feature type="chain" id="PRO_5024412251" evidence="1">
    <location>
        <begin position="20"/>
        <end position="142"/>
    </location>
</feature>
<evidence type="ECO:0000313" key="3">
    <source>
        <dbReference type="Proteomes" id="UP000324767"/>
    </source>
</evidence>
<sequence>MRALVPLIFAALTFAFTASFESRGKEVCDNAPKTVAGTTFHPRASDVITWCPPHTQTYIKLKVIAIIWQEDAAMVRGLIGAMQLAYEILLSRATDAVLKGVYEKAYPDLGLQYRFRNANNHQLIFGRLTLGADGTVGLDGAP</sequence>
<dbReference type="AlphaFoldDB" id="A0A5M8PCL5"/>
<dbReference type="Proteomes" id="UP000324767">
    <property type="component" value="Unassembled WGS sequence"/>
</dbReference>
<comment type="caution">
    <text evidence="2">The sequence shown here is derived from an EMBL/GenBank/DDBJ whole genome shotgun (WGS) entry which is preliminary data.</text>
</comment>
<evidence type="ECO:0000256" key="1">
    <source>
        <dbReference type="SAM" id="SignalP"/>
    </source>
</evidence>
<proteinExistence type="predicted"/>
<protein>
    <submittedName>
        <fullName evidence="2">Uncharacterized protein</fullName>
    </submittedName>
</protein>
<evidence type="ECO:0000313" key="2">
    <source>
        <dbReference type="EMBL" id="KAA6406678.1"/>
    </source>
</evidence>
<accession>A0A5M8PCL5</accession>
<feature type="signal peptide" evidence="1">
    <location>
        <begin position="1"/>
        <end position="19"/>
    </location>
</feature>
<keyword evidence="1" id="KW-0732">Signal</keyword>
<reference evidence="2 3" key="1">
    <citation type="submission" date="2019-09" db="EMBL/GenBank/DDBJ databases">
        <title>The hologenome of the rock-dwelling lichen Lasallia pustulata.</title>
        <authorList>
            <person name="Greshake Tzovaras B."/>
            <person name="Segers F."/>
            <person name="Bicker A."/>
            <person name="Dal Grande F."/>
            <person name="Otte J."/>
            <person name="Hankeln T."/>
            <person name="Schmitt I."/>
            <person name="Ebersberger I."/>
        </authorList>
    </citation>
    <scope>NUCLEOTIDE SEQUENCE [LARGE SCALE GENOMIC DNA]</scope>
    <source>
        <strain evidence="2">A1-1</strain>
    </source>
</reference>